<dbReference type="EMBL" id="BMAW01128110">
    <property type="protein sequence ID" value="GFU24064.1"/>
    <property type="molecule type" value="Genomic_DNA"/>
</dbReference>
<dbReference type="Gene3D" id="3.30.420.10">
    <property type="entry name" value="Ribonuclease H-like superfamily/Ribonuclease H"/>
    <property type="match status" value="1"/>
</dbReference>
<dbReference type="InterPro" id="IPR036397">
    <property type="entry name" value="RNaseH_sf"/>
</dbReference>
<dbReference type="GO" id="GO:0003676">
    <property type="term" value="F:nucleic acid binding"/>
    <property type="evidence" value="ECO:0007669"/>
    <property type="project" value="InterPro"/>
</dbReference>
<protein>
    <submittedName>
        <fullName evidence="1">RNase H domain-containing protein</fullName>
    </submittedName>
</protein>
<dbReference type="SUPFAM" id="SSF53098">
    <property type="entry name" value="Ribonuclease H-like"/>
    <property type="match status" value="1"/>
</dbReference>
<dbReference type="OrthoDB" id="6433690at2759"/>
<dbReference type="AlphaFoldDB" id="A0A8X6QIJ4"/>
<reference evidence="1" key="1">
    <citation type="submission" date="2020-08" db="EMBL/GenBank/DDBJ databases">
        <title>Multicomponent nature underlies the extraordinary mechanical properties of spider dragline silk.</title>
        <authorList>
            <person name="Kono N."/>
            <person name="Nakamura H."/>
            <person name="Mori M."/>
            <person name="Yoshida Y."/>
            <person name="Ohtoshi R."/>
            <person name="Malay A.D."/>
            <person name="Moran D.A.P."/>
            <person name="Tomita M."/>
            <person name="Numata K."/>
            <person name="Arakawa K."/>
        </authorList>
    </citation>
    <scope>NUCLEOTIDE SEQUENCE</scope>
</reference>
<gene>
    <name evidence="1" type="primary">NCL1_14626</name>
    <name evidence="1" type="ORF">NPIL_585161</name>
</gene>
<evidence type="ECO:0000313" key="2">
    <source>
        <dbReference type="Proteomes" id="UP000887013"/>
    </source>
</evidence>
<organism evidence="1 2">
    <name type="scientific">Nephila pilipes</name>
    <name type="common">Giant wood spider</name>
    <name type="synonym">Nephila maculata</name>
    <dbReference type="NCBI Taxonomy" id="299642"/>
    <lineage>
        <taxon>Eukaryota</taxon>
        <taxon>Metazoa</taxon>
        <taxon>Ecdysozoa</taxon>
        <taxon>Arthropoda</taxon>
        <taxon>Chelicerata</taxon>
        <taxon>Arachnida</taxon>
        <taxon>Araneae</taxon>
        <taxon>Araneomorphae</taxon>
        <taxon>Entelegynae</taxon>
        <taxon>Araneoidea</taxon>
        <taxon>Nephilidae</taxon>
        <taxon>Nephila</taxon>
    </lineage>
</organism>
<sequence>MSYSDRGIYFRSQDNSCQFNLRNLEGCSVFRSELIAIDSALSKILTFRNSSSIWILTDSRSAILHLSNWHRVGDNTGVLQNKTLFNTQIL</sequence>
<accession>A0A8X6QIJ4</accession>
<comment type="caution">
    <text evidence="1">The sequence shown here is derived from an EMBL/GenBank/DDBJ whole genome shotgun (WGS) entry which is preliminary data.</text>
</comment>
<dbReference type="Proteomes" id="UP000887013">
    <property type="component" value="Unassembled WGS sequence"/>
</dbReference>
<proteinExistence type="predicted"/>
<keyword evidence="2" id="KW-1185">Reference proteome</keyword>
<name>A0A8X6QIJ4_NEPPI</name>
<dbReference type="InterPro" id="IPR012337">
    <property type="entry name" value="RNaseH-like_sf"/>
</dbReference>
<evidence type="ECO:0000313" key="1">
    <source>
        <dbReference type="EMBL" id="GFU24064.1"/>
    </source>
</evidence>